<dbReference type="InterPro" id="IPR013325">
    <property type="entry name" value="RNA_pol_sigma_r2"/>
</dbReference>
<protein>
    <submittedName>
        <fullName evidence="4">RNA polymerase sigma-70 factor, ECF subfamily</fullName>
    </submittedName>
</protein>
<dbReference type="STRING" id="1391654.AKJ09_05030"/>
<dbReference type="Gene3D" id="1.10.10.10">
    <property type="entry name" value="Winged helix-like DNA-binding domain superfamily/Winged helix DNA-binding domain"/>
    <property type="match status" value="1"/>
</dbReference>
<dbReference type="GO" id="GO:0003677">
    <property type="term" value="F:DNA binding"/>
    <property type="evidence" value="ECO:0007669"/>
    <property type="project" value="InterPro"/>
</dbReference>
<evidence type="ECO:0000259" key="2">
    <source>
        <dbReference type="Pfam" id="PF04542"/>
    </source>
</evidence>
<dbReference type="InterPro" id="IPR013249">
    <property type="entry name" value="RNA_pol_sigma70_r4_t2"/>
</dbReference>
<dbReference type="InterPro" id="IPR014284">
    <property type="entry name" value="RNA_pol_sigma-70_dom"/>
</dbReference>
<dbReference type="InterPro" id="IPR036388">
    <property type="entry name" value="WH-like_DNA-bd_sf"/>
</dbReference>
<evidence type="ECO:0000313" key="4">
    <source>
        <dbReference type="EMBL" id="AKU98366.1"/>
    </source>
</evidence>
<dbReference type="NCBIfam" id="TIGR02937">
    <property type="entry name" value="sigma70-ECF"/>
    <property type="match status" value="1"/>
</dbReference>
<evidence type="ECO:0000259" key="3">
    <source>
        <dbReference type="Pfam" id="PF08281"/>
    </source>
</evidence>
<organism evidence="4 5">
    <name type="scientific">Labilithrix luteola</name>
    <dbReference type="NCBI Taxonomy" id="1391654"/>
    <lineage>
        <taxon>Bacteria</taxon>
        <taxon>Pseudomonadati</taxon>
        <taxon>Myxococcota</taxon>
        <taxon>Polyangia</taxon>
        <taxon>Polyangiales</taxon>
        <taxon>Labilitrichaceae</taxon>
        <taxon>Labilithrix</taxon>
    </lineage>
</organism>
<keyword evidence="5" id="KW-1185">Reference proteome</keyword>
<feature type="domain" description="RNA polymerase sigma factor 70 region 4 type 2" evidence="3">
    <location>
        <begin position="101"/>
        <end position="149"/>
    </location>
</feature>
<dbReference type="InterPro" id="IPR032710">
    <property type="entry name" value="NTF2-like_dom_sf"/>
</dbReference>
<dbReference type="PATRIC" id="fig|1391654.3.peg.5090"/>
<evidence type="ECO:0000313" key="5">
    <source>
        <dbReference type="Proteomes" id="UP000064967"/>
    </source>
</evidence>
<sequence length="284" mass="31975">MHAMNRTDSFQSYRPLLFAIGYRMLGSAAEAEDVLQDAWLRWEAADPAEIESEKAWLSTVVTRLCLDRLKSARMTREQYVGPWLPEPVKTEVRIDPDSISMAFLVLLERLTPVERAAFLLHEVFEYSHGEVAAMLGEQEATCRQFFHRAQARIREGRPRFSPSRADHERLLRTFAEALMKGDLDVLEKTLSEDATLWADSGGKVRAAARRPVHGAHAIALFFAGVVRKFPHGPDQSFEILDVNGWPAVVGRSNGIANLVLSIETDGEKITAVRNVVNPEKLRRV</sequence>
<dbReference type="SUPFAM" id="SSF88946">
    <property type="entry name" value="Sigma2 domain of RNA polymerase sigma factors"/>
    <property type="match status" value="1"/>
</dbReference>
<dbReference type="SUPFAM" id="SSF54427">
    <property type="entry name" value="NTF2-like"/>
    <property type="match status" value="1"/>
</dbReference>
<dbReference type="KEGG" id="llu:AKJ09_05030"/>
<proteinExistence type="predicted"/>
<dbReference type="Gene3D" id="1.10.1740.10">
    <property type="match status" value="1"/>
</dbReference>
<comment type="subunit">
    <text evidence="1">Interacts transiently with the RNA polymerase catalytic core formed by RpoA, RpoB, RpoC and RpoZ (2 alpha, 1 beta, 1 beta' and 1 omega subunit) to form the RNA polymerase holoenzyme that can initiate transcription.</text>
</comment>
<dbReference type="Gene3D" id="3.10.450.50">
    <property type="match status" value="1"/>
</dbReference>
<dbReference type="PANTHER" id="PTHR30173:SF36">
    <property type="entry name" value="ECF RNA POLYMERASE SIGMA FACTOR SIGJ"/>
    <property type="match status" value="1"/>
</dbReference>
<reference evidence="4 5" key="1">
    <citation type="submission" date="2015-08" db="EMBL/GenBank/DDBJ databases">
        <authorList>
            <person name="Babu N.S."/>
            <person name="Beckwith C.J."/>
            <person name="Beseler K.G."/>
            <person name="Brison A."/>
            <person name="Carone J.V."/>
            <person name="Caskin T.P."/>
            <person name="Diamond M."/>
            <person name="Durham M.E."/>
            <person name="Foxe J.M."/>
            <person name="Go M."/>
            <person name="Henderson B.A."/>
            <person name="Jones I.B."/>
            <person name="McGettigan J.A."/>
            <person name="Micheletti S.J."/>
            <person name="Nasrallah M.E."/>
            <person name="Ortiz D."/>
            <person name="Piller C.R."/>
            <person name="Privatt S.R."/>
            <person name="Schneider S.L."/>
            <person name="Sharp S."/>
            <person name="Smith T.C."/>
            <person name="Stanton J.D."/>
            <person name="Ullery H.E."/>
            <person name="Wilson R.J."/>
            <person name="Serrano M.G."/>
            <person name="Buck G."/>
            <person name="Lee V."/>
            <person name="Wang Y."/>
            <person name="Carvalho R."/>
            <person name="Voegtly L."/>
            <person name="Shi R."/>
            <person name="Duckworth R."/>
            <person name="Johnson A."/>
            <person name="Loviza R."/>
            <person name="Walstead R."/>
            <person name="Shah Z."/>
            <person name="Kiflezghi M."/>
            <person name="Wade K."/>
            <person name="Ball S.L."/>
            <person name="Bradley K.W."/>
            <person name="Asai D.J."/>
            <person name="Bowman C.A."/>
            <person name="Russell D.A."/>
            <person name="Pope W.H."/>
            <person name="Jacobs-Sera D."/>
            <person name="Hendrix R.W."/>
            <person name="Hatfull G.F."/>
        </authorList>
    </citation>
    <scope>NUCLEOTIDE SEQUENCE [LARGE SCALE GENOMIC DNA]</scope>
    <source>
        <strain evidence="4 5">DSM 27648</strain>
    </source>
</reference>
<dbReference type="InterPro" id="IPR052704">
    <property type="entry name" value="ECF_Sigma-70_Domain"/>
</dbReference>
<name>A0A0K1PYB1_9BACT</name>
<dbReference type="Pfam" id="PF04542">
    <property type="entry name" value="Sigma70_r2"/>
    <property type="match status" value="1"/>
</dbReference>
<dbReference type="Pfam" id="PF08281">
    <property type="entry name" value="Sigma70_r4_2"/>
    <property type="match status" value="1"/>
</dbReference>
<dbReference type="PANTHER" id="PTHR30173">
    <property type="entry name" value="SIGMA 19 FACTOR"/>
    <property type="match status" value="1"/>
</dbReference>
<dbReference type="InterPro" id="IPR007627">
    <property type="entry name" value="RNA_pol_sigma70_r2"/>
</dbReference>
<dbReference type="EMBL" id="CP012333">
    <property type="protein sequence ID" value="AKU98366.1"/>
    <property type="molecule type" value="Genomic_DNA"/>
</dbReference>
<dbReference type="SUPFAM" id="SSF88659">
    <property type="entry name" value="Sigma3 and sigma4 domains of RNA polymerase sigma factors"/>
    <property type="match status" value="1"/>
</dbReference>
<dbReference type="GO" id="GO:0006352">
    <property type="term" value="P:DNA-templated transcription initiation"/>
    <property type="evidence" value="ECO:0007669"/>
    <property type="project" value="InterPro"/>
</dbReference>
<dbReference type="NCBIfam" id="TIGR02957">
    <property type="entry name" value="SigX4"/>
    <property type="match status" value="1"/>
</dbReference>
<dbReference type="InterPro" id="IPR013324">
    <property type="entry name" value="RNA_pol_sigma_r3/r4-like"/>
</dbReference>
<gene>
    <name evidence="4" type="ORF">AKJ09_05030</name>
</gene>
<dbReference type="InterPro" id="IPR014303">
    <property type="entry name" value="RNA_pol_sigma-70_ECF"/>
</dbReference>
<dbReference type="GO" id="GO:0016987">
    <property type="term" value="F:sigma factor activity"/>
    <property type="evidence" value="ECO:0007669"/>
    <property type="project" value="InterPro"/>
</dbReference>
<evidence type="ECO:0000256" key="1">
    <source>
        <dbReference type="ARBA" id="ARBA00011344"/>
    </source>
</evidence>
<dbReference type="NCBIfam" id="NF007214">
    <property type="entry name" value="PRK09636.1"/>
    <property type="match status" value="1"/>
</dbReference>
<dbReference type="AlphaFoldDB" id="A0A0K1PYB1"/>
<dbReference type="Proteomes" id="UP000064967">
    <property type="component" value="Chromosome"/>
</dbReference>
<feature type="domain" description="RNA polymerase sigma-70 region 2" evidence="2">
    <location>
        <begin position="10"/>
        <end position="73"/>
    </location>
</feature>
<accession>A0A0K1PYB1</accession>